<dbReference type="PANTHER" id="PTHR10728:SF33">
    <property type="entry name" value="LYSOPHOSPHOLIPASE 1-RELATED"/>
    <property type="match status" value="1"/>
</dbReference>
<comment type="caution">
    <text evidence="12">The sequence shown here is derived from an EMBL/GenBank/DDBJ whole genome shotgun (WGS) entry which is preliminary data.</text>
</comment>
<dbReference type="Proteomes" id="UP001365542">
    <property type="component" value="Unassembled WGS sequence"/>
</dbReference>
<gene>
    <name evidence="12" type="primary">PLB1_3</name>
    <name evidence="12" type="ORF">TWF694_010104</name>
</gene>
<keyword evidence="13" id="KW-1185">Reference proteome</keyword>
<evidence type="ECO:0000313" key="12">
    <source>
        <dbReference type="EMBL" id="KAK6538524.1"/>
    </source>
</evidence>
<dbReference type="GO" id="GO:0005829">
    <property type="term" value="C:cytosol"/>
    <property type="evidence" value="ECO:0007669"/>
    <property type="project" value="TreeGrafter"/>
</dbReference>
<feature type="domain" description="PLA2c" evidence="11">
    <location>
        <begin position="75"/>
        <end position="619"/>
    </location>
</feature>
<dbReference type="Gene3D" id="3.40.1090.10">
    <property type="entry name" value="Cytosolic phospholipase A2 catalytic domain"/>
    <property type="match status" value="1"/>
</dbReference>
<reference evidence="12 13" key="1">
    <citation type="submission" date="2019-10" db="EMBL/GenBank/DDBJ databases">
        <authorList>
            <person name="Palmer J.M."/>
        </authorList>
    </citation>
    <scope>NUCLEOTIDE SEQUENCE [LARGE SCALE GENOMIC DNA]</scope>
    <source>
        <strain evidence="12 13">TWF694</strain>
    </source>
</reference>
<comment type="similarity">
    <text evidence="1 10">Belongs to the lysophospholipase family.</text>
</comment>
<keyword evidence="7" id="KW-0325">Glycoprotein</keyword>
<name>A0AAV9X8V7_9PEZI</name>
<dbReference type="GO" id="GO:0046475">
    <property type="term" value="P:glycerophospholipid catabolic process"/>
    <property type="evidence" value="ECO:0007669"/>
    <property type="project" value="TreeGrafter"/>
</dbReference>
<dbReference type="InterPro" id="IPR016035">
    <property type="entry name" value="Acyl_Trfase/lysoPLipase"/>
</dbReference>
<evidence type="ECO:0000256" key="1">
    <source>
        <dbReference type="ARBA" id="ARBA00008780"/>
    </source>
</evidence>
<dbReference type="InterPro" id="IPR002642">
    <property type="entry name" value="LysoPLipase_cat_dom"/>
</dbReference>
<organism evidence="12 13">
    <name type="scientific">Orbilia ellipsospora</name>
    <dbReference type="NCBI Taxonomy" id="2528407"/>
    <lineage>
        <taxon>Eukaryota</taxon>
        <taxon>Fungi</taxon>
        <taxon>Dikarya</taxon>
        <taxon>Ascomycota</taxon>
        <taxon>Pezizomycotina</taxon>
        <taxon>Orbiliomycetes</taxon>
        <taxon>Orbiliales</taxon>
        <taxon>Orbiliaceae</taxon>
        <taxon>Orbilia</taxon>
    </lineage>
</organism>
<proteinExistence type="inferred from homology"/>
<evidence type="ECO:0000313" key="13">
    <source>
        <dbReference type="Proteomes" id="UP001365542"/>
    </source>
</evidence>
<evidence type="ECO:0000256" key="2">
    <source>
        <dbReference type="ARBA" id="ARBA00013274"/>
    </source>
</evidence>
<evidence type="ECO:0000256" key="9">
    <source>
        <dbReference type="PROSITE-ProRule" id="PRU00555"/>
    </source>
</evidence>
<evidence type="ECO:0000256" key="4">
    <source>
        <dbReference type="ARBA" id="ARBA00022801"/>
    </source>
</evidence>
<evidence type="ECO:0000256" key="3">
    <source>
        <dbReference type="ARBA" id="ARBA00022729"/>
    </source>
</evidence>
<dbReference type="FunFam" id="3.40.1090.10:FF:000010">
    <property type="entry name" value="Lysophospholipase"/>
    <property type="match status" value="1"/>
</dbReference>
<dbReference type="EC" id="3.1.1.5" evidence="2 10"/>
<feature type="chain" id="PRO_5043109340" description="Lysophospholipase" evidence="10">
    <location>
        <begin position="30"/>
        <end position="721"/>
    </location>
</feature>
<dbReference type="EMBL" id="JAVHJO010000007">
    <property type="protein sequence ID" value="KAK6538524.1"/>
    <property type="molecule type" value="Genomic_DNA"/>
</dbReference>
<evidence type="ECO:0000256" key="10">
    <source>
        <dbReference type="RuleBase" id="RU362103"/>
    </source>
</evidence>
<protein>
    <recommendedName>
        <fullName evidence="2 10">Lysophospholipase</fullName>
        <ecNumber evidence="2 10">3.1.1.5</ecNumber>
    </recommendedName>
</protein>
<evidence type="ECO:0000259" key="11">
    <source>
        <dbReference type="PROSITE" id="PS51210"/>
    </source>
</evidence>
<dbReference type="GO" id="GO:0004622">
    <property type="term" value="F:phosphatidylcholine lysophospholipase activity"/>
    <property type="evidence" value="ECO:0007669"/>
    <property type="project" value="UniProtKB-EC"/>
</dbReference>
<evidence type="ECO:0000256" key="6">
    <source>
        <dbReference type="ARBA" id="ARBA00023098"/>
    </source>
</evidence>
<evidence type="ECO:0000256" key="7">
    <source>
        <dbReference type="ARBA" id="ARBA00023180"/>
    </source>
</evidence>
<dbReference type="PANTHER" id="PTHR10728">
    <property type="entry name" value="CYTOSOLIC PHOSPHOLIPASE A2"/>
    <property type="match status" value="1"/>
</dbReference>
<keyword evidence="5 9" id="KW-0442">Lipid degradation</keyword>
<sequence length="721" mass="78860">MRYTLPAFTPSLLLATLTILVYFSSLIHAVPSPRDQTTTGKTPSKRSLEARGILDSIKNFLGLSAIKGYGPFQVTSPAYPVAVRQGGDLGQEEAAWVNGRMKVANVALTEYLGRVGMKDFDHQAFMRNYTPTVGMAFSGGGFRAMLSGAGMISGFDARTPRAMGPGGLGGLLQGTTYLAGLSGGGWLVGSMAVNNFPSVGQIQKSERLWKLKHSILNPFGKGLNYIPGILTEVKEKSDAGFDITLTDIWSLMLSRVFIDQPDGGPKMTLSNIADLSAFRNFQMPFPMWIAVGRSNGSKDIPRNATVFEVNPLEFGSHDPAINAFSQTKMLGSDYSEGKPEIGGKFINGFDNAAFVMGTSSSIFNQILIDLKRNNANVLGGGIIQDLVMSALEFLSKIEVDIADWAPNPFYNMKLGTDVSATATKDLTLVDGSMDLENIPLNPLLCPHRGVDVIIAADNSADTVRSSDGTPSNWPNGTSLIATYERFVNKFMSEGASFPEIPDVHTFVNKGFNSRPTFFGCDAKKFTGSPSPLLVYIPNAPYNVFSNVSTFKLSYEDEQRDMMIDNGYMAATQGNGVIDPEWPACVGCALIHREVERKGMPVTEQCQQCLKRYCWDGSRDTNMLQDYEPDLKLKPGMLAPFKNTTVVMTEMSSNNRTFTFPKPQRKPSWKSITKSTMKSTWGAKLETKPAPEVVPEIAPVRMYASPHIEDSTDYSRYRDYAG</sequence>
<feature type="signal peptide" evidence="10">
    <location>
        <begin position="1"/>
        <end position="29"/>
    </location>
</feature>
<dbReference type="Pfam" id="PF01735">
    <property type="entry name" value="PLA2_B"/>
    <property type="match status" value="1"/>
</dbReference>
<dbReference type="SMART" id="SM00022">
    <property type="entry name" value="PLAc"/>
    <property type="match status" value="1"/>
</dbReference>
<dbReference type="SUPFAM" id="SSF52151">
    <property type="entry name" value="FabD/lysophospholipase-like"/>
    <property type="match status" value="1"/>
</dbReference>
<keyword evidence="3 10" id="KW-0732">Signal</keyword>
<dbReference type="AlphaFoldDB" id="A0AAV9X8V7"/>
<dbReference type="GO" id="GO:0004623">
    <property type="term" value="F:phospholipase A2 activity"/>
    <property type="evidence" value="ECO:0007669"/>
    <property type="project" value="TreeGrafter"/>
</dbReference>
<comment type="catalytic activity">
    <reaction evidence="8 10">
        <text>a 1-acyl-sn-glycero-3-phosphocholine + H2O = sn-glycerol 3-phosphocholine + a fatty acid + H(+)</text>
        <dbReference type="Rhea" id="RHEA:15177"/>
        <dbReference type="ChEBI" id="CHEBI:15377"/>
        <dbReference type="ChEBI" id="CHEBI:15378"/>
        <dbReference type="ChEBI" id="CHEBI:16870"/>
        <dbReference type="ChEBI" id="CHEBI:28868"/>
        <dbReference type="ChEBI" id="CHEBI:58168"/>
        <dbReference type="EC" id="3.1.1.5"/>
    </reaction>
</comment>
<dbReference type="PROSITE" id="PS51210">
    <property type="entry name" value="PLA2C"/>
    <property type="match status" value="1"/>
</dbReference>
<evidence type="ECO:0000256" key="8">
    <source>
        <dbReference type="ARBA" id="ARBA00049531"/>
    </source>
</evidence>
<keyword evidence="4 9" id="KW-0378">Hydrolase</keyword>
<keyword evidence="6 9" id="KW-0443">Lipid metabolism</keyword>
<evidence type="ECO:0000256" key="5">
    <source>
        <dbReference type="ARBA" id="ARBA00022963"/>
    </source>
</evidence>
<accession>A0AAV9X8V7</accession>